<feature type="transmembrane region" description="Helical" evidence="1">
    <location>
        <begin position="35"/>
        <end position="60"/>
    </location>
</feature>
<dbReference type="AlphaFoldDB" id="A0A9D1IDJ0"/>
<evidence type="ECO:0000313" key="3">
    <source>
        <dbReference type="Proteomes" id="UP000824072"/>
    </source>
</evidence>
<dbReference type="Proteomes" id="UP000824072">
    <property type="component" value="Unassembled WGS sequence"/>
</dbReference>
<gene>
    <name evidence="2" type="ORF">IAB02_09600</name>
</gene>
<feature type="transmembrane region" description="Helical" evidence="1">
    <location>
        <begin position="102"/>
        <end position="123"/>
    </location>
</feature>
<keyword evidence="1" id="KW-0812">Transmembrane</keyword>
<sequence length="169" mass="18639">MKTKRLVADAVLIALYTALSYVAIDIYVLRLSFSLFPIIVAGLRFGWADAMLVGAVGGFLNQYLKYGVGPTTLMWMLPGMVEGLIIGLYAQRKNFTLSLQQTVGIVLVGGLAVTTLNTVALYVDAKIYQYPDNLTFWSVVLRYVSSMVMTAVYTLITPRVVMLLRKNGV</sequence>
<dbReference type="Pfam" id="PF12822">
    <property type="entry name" value="ECF_trnsprt"/>
    <property type="match status" value="1"/>
</dbReference>
<name>A0A9D1IDJ0_9FIRM</name>
<proteinExistence type="predicted"/>
<feature type="transmembrane region" description="Helical" evidence="1">
    <location>
        <begin position="72"/>
        <end position="90"/>
    </location>
</feature>
<dbReference type="InterPro" id="IPR024529">
    <property type="entry name" value="ECF_trnsprt_substrate-spec"/>
</dbReference>
<evidence type="ECO:0000313" key="2">
    <source>
        <dbReference type="EMBL" id="HIU34806.1"/>
    </source>
</evidence>
<accession>A0A9D1IDJ0</accession>
<protein>
    <submittedName>
        <fullName evidence="2">ECF transporter S component</fullName>
    </submittedName>
</protein>
<reference evidence="2" key="2">
    <citation type="journal article" date="2021" name="PeerJ">
        <title>Extensive microbial diversity within the chicken gut microbiome revealed by metagenomics and culture.</title>
        <authorList>
            <person name="Gilroy R."/>
            <person name="Ravi A."/>
            <person name="Getino M."/>
            <person name="Pursley I."/>
            <person name="Horton D.L."/>
            <person name="Alikhan N.F."/>
            <person name="Baker D."/>
            <person name="Gharbi K."/>
            <person name="Hall N."/>
            <person name="Watson M."/>
            <person name="Adriaenssens E.M."/>
            <person name="Foster-Nyarko E."/>
            <person name="Jarju S."/>
            <person name="Secka A."/>
            <person name="Antonio M."/>
            <person name="Oren A."/>
            <person name="Chaudhuri R.R."/>
            <person name="La Ragione R."/>
            <person name="Hildebrand F."/>
            <person name="Pallen M.J."/>
        </authorList>
    </citation>
    <scope>NUCLEOTIDE SEQUENCE</scope>
    <source>
        <strain evidence="2">ChiHcec3-11533</strain>
    </source>
</reference>
<comment type="caution">
    <text evidence="2">The sequence shown here is derived from an EMBL/GenBank/DDBJ whole genome shotgun (WGS) entry which is preliminary data.</text>
</comment>
<feature type="transmembrane region" description="Helical" evidence="1">
    <location>
        <begin position="135"/>
        <end position="156"/>
    </location>
</feature>
<dbReference type="EMBL" id="DVMU01000205">
    <property type="protein sequence ID" value="HIU34806.1"/>
    <property type="molecule type" value="Genomic_DNA"/>
</dbReference>
<dbReference type="GO" id="GO:0022857">
    <property type="term" value="F:transmembrane transporter activity"/>
    <property type="evidence" value="ECO:0007669"/>
    <property type="project" value="InterPro"/>
</dbReference>
<reference evidence="2" key="1">
    <citation type="submission" date="2020-10" db="EMBL/GenBank/DDBJ databases">
        <authorList>
            <person name="Gilroy R."/>
        </authorList>
    </citation>
    <scope>NUCLEOTIDE SEQUENCE</scope>
    <source>
        <strain evidence="2">ChiHcec3-11533</strain>
    </source>
</reference>
<keyword evidence="1" id="KW-1133">Transmembrane helix</keyword>
<evidence type="ECO:0000256" key="1">
    <source>
        <dbReference type="SAM" id="Phobius"/>
    </source>
</evidence>
<organism evidence="2 3">
    <name type="scientific">Candidatus Pullichristensenella excrementigallinarum</name>
    <dbReference type="NCBI Taxonomy" id="2840907"/>
    <lineage>
        <taxon>Bacteria</taxon>
        <taxon>Bacillati</taxon>
        <taxon>Bacillota</taxon>
        <taxon>Clostridia</taxon>
        <taxon>Candidatus Pullichristensenella</taxon>
    </lineage>
</organism>
<dbReference type="Gene3D" id="1.10.1760.20">
    <property type="match status" value="1"/>
</dbReference>
<keyword evidence="1" id="KW-0472">Membrane</keyword>